<dbReference type="EMBL" id="AODH01000032">
    <property type="protein sequence ID" value="EUJ38996.1"/>
    <property type="molecule type" value="Genomic_DNA"/>
</dbReference>
<dbReference type="OrthoDB" id="9810708at2"/>
<accession>W7CT65</accession>
<dbReference type="GO" id="GO:0003700">
    <property type="term" value="F:DNA-binding transcription factor activity"/>
    <property type="evidence" value="ECO:0007669"/>
    <property type="project" value="InterPro"/>
</dbReference>
<reference evidence="2 3" key="1">
    <citation type="submission" date="2012-12" db="EMBL/GenBank/DDBJ databases">
        <title>Novel taxa of Listeriaceae from agricultural environments in the United States.</title>
        <authorList>
            <person name="den Bakker H.C."/>
            <person name="Allred A."/>
            <person name="Warchocki S."/>
            <person name="Wright E.M."/>
            <person name="Burrell A."/>
            <person name="Nightingale K.K."/>
            <person name="Kephart D."/>
            <person name="Wiedmann M."/>
        </authorList>
    </citation>
    <scope>NUCLEOTIDE SEQUENCE [LARGE SCALE GENOMIC DNA]</scope>
    <source>
        <strain evidence="2 3">FSL F6-1037</strain>
    </source>
</reference>
<dbReference type="AlphaFoldDB" id="W7CT65"/>
<dbReference type="GO" id="GO:0003677">
    <property type="term" value="F:DNA binding"/>
    <property type="evidence" value="ECO:0007669"/>
    <property type="project" value="InterPro"/>
</dbReference>
<gene>
    <name evidence="2" type="ORF">BCAMP_08305</name>
</gene>
<evidence type="ECO:0000313" key="2">
    <source>
        <dbReference type="EMBL" id="EUJ38996.1"/>
    </source>
</evidence>
<dbReference type="STRING" id="1265861.BCAMP_08305"/>
<proteinExistence type="predicted"/>
<organism evidence="2 3">
    <name type="scientific">Brochothrix campestris FSL F6-1037</name>
    <dbReference type="NCBI Taxonomy" id="1265861"/>
    <lineage>
        <taxon>Bacteria</taxon>
        <taxon>Bacillati</taxon>
        <taxon>Bacillota</taxon>
        <taxon>Bacilli</taxon>
        <taxon>Bacillales</taxon>
        <taxon>Listeriaceae</taxon>
        <taxon>Brochothrix</taxon>
    </lineage>
</organism>
<name>W7CT65_9LIST</name>
<keyword evidence="3" id="KW-1185">Reference proteome</keyword>
<dbReference type="InterPro" id="IPR018335">
    <property type="entry name" value="Tscrpt_reg_HTH_Crp-type_CS"/>
</dbReference>
<evidence type="ECO:0000259" key="1">
    <source>
        <dbReference type="PROSITE" id="PS51063"/>
    </source>
</evidence>
<dbReference type="InterPro" id="IPR036388">
    <property type="entry name" value="WH-like_DNA-bd_sf"/>
</dbReference>
<dbReference type="PROSITE" id="PS51063">
    <property type="entry name" value="HTH_CRP_2"/>
    <property type="match status" value="1"/>
</dbReference>
<comment type="caution">
    <text evidence="2">The sequence shown here is derived from an EMBL/GenBank/DDBJ whole genome shotgun (WGS) entry which is preliminary data.</text>
</comment>
<dbReference type="InterPro" id="IPR036390">
    <property type="entry name" value="WH_DNA-bd_sf"/>
</dbReference>
<feature type="domain" description="HTH crp-type" evidence="1">
    <location>
        <begin position="1"/>
        <end position="68"/>
    </location>
</feature>
<dbReference type="Gene3D" id="1.10.10.10">
    <property type="entry name" value="Winged helix-like DNA-binding domain superfamily/Winged helix DNA-binding domain"/>
    <property type="match status" value="1"/>
</dbReference>
<dbReference type="PROSITE" id="PS00042">
    <property type="entry name" value="HTH_CRP_1"/>
    <property type="match status" value="1"/>
</dbReference>
<evidence type="ECO:0000313" key="3">
    <source>
        <dbReference type="Proteomes" id="UP000019243"/>
    </source>
</evidence>
<dbReference type="SUPFAM" id="SSF46785">
    <property type="entry name" value="Winged helix' DNA-binding domain"/>
    <property type="match status" value="1"/>
</dbReference>
<dbReference type="Pfam" id="PF13545">
    <property type="entry name" value="HTH_Crp_2"/>
    <property type="match status" value="1"/>
</dbReference>
<dbReference type="SMART" id="SM00419">
    <property type="entry name" value="HTH_CRP"/>
    <property type="match status" value="1"/>
</dbReference>
<dbReference type="RefSeq" id="WP_051456966.1">
    <property type="nucleotide sequence ID" value="NZ_AODH01000032.1"/>
</dbReference>
<dbReference type="InterPro" id="IPR012318">
    <property type="entry name" value="HTH_CRP"/>
</dbReference>
<sequence>MCLLIELAHQFGEETDRGLHINLAITNEDIAAFCGISSDTSVSRMLRDLREQKAIHSHHNHLYVTNLAYLQEFVAY</sequence>
<dbReference type="Proteomes" id="UP000019243">
    <property type="component" value="Unassembled WGS sequence"/>
</dbReference>
<protein>
    <submittedName>
        <fullName evidence="2">Transcription regulator, Crp family protein</fullName>
    </submittedName>
</protein>